<dbReference type="OrthoDB" id="10436934at2759"/>
<keyword evidence="2" id="KW-1185">Reference proteome</keyword>
<evidence type="ECO:0000313" key="2">
    <source>
        <dbReference type="Proteomes" id="UP000242877"/>
    </source>
</evidence>
<protein>
    <submittedName>
        <fullName evidence="1">Uncharacterized protein</fullName>
    </submittedName>
</protein>
<dbReference type="VEuPathDB" id="FungiDB:AAP_03298"/>
<dbReference type="Pfam" id="PF12511">
    <property type="entry name" value="DUF3716"/>
    <property type="match status" value="1"/>
</dbReference>
<comment type="caution">
    <text evidence="1">The sequence shown here is derived from an EMBL/GenBank/DDBJ whole genome shotgun (WGS) entry which is preliminary data.</text>
</comment>
<sequence>MASPSTQPQSSPNKKPAVTIELNESQEGDLPNFVTLRLMGIFDITTQVIQLDSEWKREIVEKTWGENLSAPRDVSLSAVGSKYLTFMEQYAILAHASGEIMAQPCTECAKYPYLGDCRVNAVWPPSISCTSCAFQGKTGECSLREGRNPRLKVPESDEQQTVLRTSDQGLAPWERYLHDSLRRAKGKGELVQFQERLKMVGEAVGKLIEFESLFDLGGDVKKNGAQGICD</sequence>
<dbReference type="EMBL" id="AZGZ01000013">
    <property type="protein sequence ID" value="KZZ91592.1"/>
    <property type="molecule type" value="Genomic_DNA"/>
</dbReference>
<proteinExistence type="predicted"/>
<dbReference type="InterPro" id="IPR022190">
    <property type="entry name" value="DUF3716"/>
</dbReference>
<evidence type="ECO:0000313" key="1">
    <source>
        <dbReference type="EMBL" id="KZZ91592.1"/>
    </source>
</evidence>
<gene>
    <name evidence="1" type="ORF">AAP_03298</name>
</gene>
<organism evidence="1 2">
    <name type="scientific">Ascosphaera apis ARSEF 7405</name>
    <dbReference type="NCBI Taxonomy" id="392613"/>
    <lineage>
        <taxon>Eukaryota</taxon>
        <taxon>Fungi</taxon>
        <taxon>Dikarya</taxon>
        <taxon>Ascomycota</taxon>
        <taxon>Pezizomycotina</taxon>
        <taxon>Eurotiomycetes</taxon>
        <taxon>Eurotiomycetidae</taxon>
        <taxon>Onygenales</taxon>
        <taxon>Ascosphaeraceae</taxon>
        <taxon>Ascosphaera</taxon>
    </lineage>
</organism>
<dbReference type="Proteomes" id="UP000242877">
    <property type="component" value="Unassembled WGS sequence"/>
</dbReference>
<dbReference type="AlphaFoldDB" id="A0A167YPC3"/>
<name>A0A167YPC3_9EURO</name>
<reference evidence="1 2" key="1">
    <citation type="journal article" date="2016" name="Genome Biol. Evol.">
        <title>Divergent and convergent evolution of fungal pathogenicity.</title>
        <authorList>
            <person name="Shang Y."/>
            <person name="Xiao G."/>
            <person name="Zheng P."/>
            <person name="Cen K."/>
            <person name="Zhan S."/>
            <person name="Wang C."/>
        </authorList>
    </citation>
    <scope>NUCLEOTIDE SEQUENCE [LARGE SCALE GENOMIC DNA]</scope>
    <source>
        <strain evidence="1 2">ARSEF 7405</strain>
    </source>
</reference>
<accession>A0A167YPC3</accession>